<dbReference type="InterPro" id="IPR009061">
    <property type="entry name" value="DNA-bd_dom_put_sf"/>
</dbReference>
<accession>A0ABX6SZQ0</accession>
<dbReference type="Pfam" id="PF12728">
    <property type="entry name" value="HTH_17"/>
    <property type="match status" value="1"/>
</dbReference>
<evidence type="ECO:0000313" key="3">
    <source>
        <dbReference type="Proteomes" id="UP000515871"/>
    </source>
</evidence>
<feature type="domain" description="Helix-turn-helix" evidence="1">
    <location>
        <begin position="8"/>
        <end position="59"/>
    </location>
</feature>
<dbReference type="SUPFAM" id="SSF46955">
    <property type="entry name" value="Putative DNA-binding domain"/>
    <property type="match status" value="1"/>
</dbReference>
<protein>
    <submittedName>
        <fullName evidence="2">Helix-turn-helix domain-containing protein</fullName>
    </submittedName>
</protein>
<dbReference type="RefSeq" id="WP_154595032.1">
    <property type="nucleotide sequence ID" value="NZ_CP060587.1"/>
</dbReference>
<keyword evidence="3" id="KW-1185">Reference proteome</keyword>
<gene>
    <name evidence="2" type="ORF">H9L21_07590</name>
</gene>
<dbReference type="InterPro" id="IPR041657">
    <property type="entry name" value="HTH_17"/>
</dbReference>
<sequence length="66" mass="7865">MNSERPRYLSIDDLANELQIPKKTIYNWRSVRPQLGPRGFQVGRHVRFRREDVDRWVEGLLGDPET</sequence>
<reference evidence="2 3" key="1">
    <citation type="submission" date="2020-08" db="EMBL/GenBank/DDBJ databases">
        <title>Novel species in genus Aeromicrobium.</title>
        <authorList>
            <person name="Zhang G."/>
        </authorList>
    </citation>
    <scope>NUCLEOTIDE SEQUENCE [LARGE SCALE GENOMIC DNA]</scope>
    <source>
        <strain evidence="3">zg-629</strain>
    </source>
</reference>
<proteinExistence type="predicted"/>
<organism evidence="2 3">
    <name type="scientific">Aeromicrobium senzhongii</name>
    <dbReference type="NCBI Taxonomy" id="2663859"/>
    <lineage>
        <taxon>Bacteria</taxon>
        <taxon>Bacillati</taxon>
        <taxon>Actinomycetota</taxon>
        <taxon>Actinomycetes</taxon>
        <taxon>Propionibacteriales</taxon>
        <taxon>Nocardioidaceae</taxon>
        <taxon>Aeromicrobium</taxon>
    </lineage>
</organism>
<evidence type="ECO:0000313" key="2">
    <source>
        <dbReference type="EMBL" id="QNL95750.1"/>
    </source>
</evidence>
<dbReference type="Proteomes" id="UP000515871">
    <property type="component" value="Chromosome"/>
</dbReference>
<dbReference type="EMBL" id="CP060587">
    <property type="protein sequence ID" value="QNL95750.1"/>
    <property type="molecule type" value="Genomic_DNA"/>
</dbReference>
<name>A0ABX6SZQ0_9ACTN</name>
<evidence type="ECO:0000259" key="1">
    <source>
        <dbReference type="Pfam" id="PF12728"/>
    </source>
</evidence>